<feature type="domain" description="Arc-like DNA binding" evidence="1">
    <location>
        <begin position="11"/>
        <end position="55"/>
    </location>
</feature>
<geneLocation type="plasmid" evidence="3 5">
    <name>pZXPA-20-602k</name>
</geneLocation>
<dbReference type="Proteomes" id="UP000516786">
    <property type="component" value="Plasmid pZXPA-20-602k"/>
</dbReference>
<dbReference type="AlphaFoldDB" id="A0A1X0ZX98"/>
<dbReference type="Proteomes" id="UP000193675">
    <property type="component" value="Unassembled WGS sequence"/>
</dbReference>
<dbReference type="InterPro" id="IPR013321">
    <property type="entry name" value="Arc_rbn_hlx_hlx"/>
</dbReference>
<dbReference type="OrthoDB" id="6890552at2"/>
<reference evidence="3 5" key="2">
    <citation type="submission" date="2020-09" db="EMBL/GenBank/DDBJ databases">
        <title>Co-existence of a novel multidrug-resistance efflux pump with carbapenem resistance gene blaVIM-2 in one megaplasmid in Pseudomonas putida.</title>
        <authorList>
            <person name="Peng K."/>
            <person name="Li R."/>
        </authorList>
    </citation>
    <scope>NUCLEOTIDE SEQUENCE [LARGE SCALE GENOMIC DNA]</scope>
    <source>
        <strain evidence="3 5">ZXPA-20</strain>
        <plasmid evidence="3 5">pZXPA-20-602k</plasmid>
    </source>
</reference>
<evidence type="ECO:0000313" key="2">
    <source>
        <dbReference type="EMBL" id="ORL58711.1"/>
    </source>
</evidence>
<gene>
    <name evidence="2" type="ORF">B7H17_24580</name>
    <name evidence="3" type="ORF">ID616_32935</name>
</gene>
<keyword evidence="3" id="KW-0614">Plasmid</keyword>
<dbReference type="EMBL" id="CP061724">
    <property type="protein sequence ID" value="QOD01397.1"/>
    <property type="molecule type" value="Genomic_DNA"/>
</dbReference>
<name>A0A1X0ZX98_PSEPU</name>
<keyword evidence="2" id="KW-0238">DNA-binding</keyword>
<dbReference type="InterPro" id="IPR010985">
    <property type="entry name" value="Ribbon_hlx_hlx"/>
</dbReference>
<organism evidence="2 4">
    <name type="scientific">Pseudomonas putida</name>
    <name type="common">Arthrobacter siderocapsulatus</name>
    <dbReference type="NCBI Taxonomy" id="303"/>
    <lineage>
        <taxon>Bacteria</taxon>
        <taxon>Pseudomonadati</taxon>
        <taxon>Pseudomonadota</taxon>
        <taxon>Gammaproteobacteria</taxon>
        <taxon>Pseudomonadales</taxon>
        <taxon>Pseudomonadaceae</taxon>
        <taxon>Pseudomonas</taxon>
    </lineage>
</organism>
<dbReference type="SUPFAM" id="SSF47598">
    <property type="entry name" value="Ribbon-helix-helix"/>
    <property type="match status" value="1"/>
</dbReference>
<reference evidence="2 4" key="1">
    <citation type="submission" date="2017-04" db="EMBL/GenBank/DDBJ databases">
        <title>Presence of VIM-2 positive Pseudomonas species in chickens and their surrounding environment.</title>
        <authorList>
            <person name="Zhang R."/>
        </authorList>
    </citation>
    <scope>NUCLEOTIDE SEQUENCE [LARGE SCALE GENOMIC DNA]</scope>
    <source>
        <strain evidence="2 4">DZ-C18</strain>
    </source>
</reference>
<dbReference type="Gene3D" id="1.10.1220.10">
    <property type="entry name" value="Met repressor-like"/>
    <property type="match status" value="1"/>
</dbReference>
<evidence type="ECO:0000313" key="3">
    <source>
        <dbReference type="EMBL" id="QOD01397.1"/>
    </source>
</evidence>
<evidence type="ECO:0000313" key="5">
    <source>
        <dbReference type="Proteomes" id="UP000516786"/>
    </source>
</evidence>
<proteinExistence type="predicted"/>
<dbReference type="Pfam" id="PF03869">
    <property type="entry name" value="Arc"/>
    <property type="match status" value="1"/>
</dbReference>
<dbReference type="GO" id="GO:0003677">
    <property type="term" value="F:DNA binding"/>
    <property type="evidence" value="ECO:0007669"/>
    <property type="project" value="UniProtKB-KW"/>
</dbReference>
<dbReference type="EMBL" id="NBWC01000049">
    <property type="protein sequence ID" value="ORL58711.1"/>
    <property type="molecule type" value="Genomic_DNA"/>
</dbReference>
<protein>
    <submittedName>
        <fullName evidence="2 3">DNA-binding protein</fullName>
    </submittedName>
</protein>
<dbReference type="InterPro" id="IPR005569">
    <property type="entry name" value="Arc_DNA-bd_dom"/>
</dbReference>
<evidence type="ECO:0000259" key="1">
    <source>
        <dbReference type="Pfam" id="PF03869"/>
    </source>
</evidence>
<dbReference type="RefSeq" id="WP_084851855.1">
    <property type="nucleotide sequence ID" value="NZ_CP061724.1"/>
</dbReference>
<sequence>MRPSNHQVYSSRTADKFVVRLPEGMREKIGEVAKARHRSMNSEIIARLEESLANETDDSKVQVYSDSLSTSEKLMLSAFRKLATSQQKALVDLISAKPVSKDSEQVSESKAA</sequence>
<dbReference type="GO" id="GO:0006355">
    <property type="term" value="P:regulation of DNA-templated transcription"/>
    <property type="evidence" value="ECO:0007669"/>
    <property type="project" value="InterPro"/>
</dbReference>
<evidence type="ECO:0000313" key="4">
    <source>
        <dbReference type="Proteomes" id="UP000193675"/>
    </source>
</evidence>
<accession>A0A1X0ZX98</accession>